<dbReference type="InterPro" id="IPR046335">
    <property type="entry name" value="LacI/GalR-like_sensor"/>
</dbReference>
<dbReference type="KEGG" id="prz:GZH47_21760"/>
<dbReference type="Pfam" id="PF13377">
    <property type="entry name" value="Peripla_BP_3"/>
    <property type="match status" value="1"/>
</dbReference>
<dbReference type="SUPFAM" id="SSF47413">
    <property type="entry name" value="lambda repressor-like DNA-binding domains"/>
    <property type="match status" value="1"/>
</dbReference>
<keyword evidence="1" id="KW-0805">Transcription regulation</keyword>
<keyword evidence="6" id="KW-1185">Reference proteome</keyword>
<dbReference type="Gene3D" id="1.10.260.40">
    <property type="entry name" value="lambda repressor-like DNA-binding domains"/>
    <property type="match status" value="1"/>
</dbReference>
<dbReference type="CDD" id="cd06267">
    <property type="entry name" value="PBP1_LacI_sugar_binding-like"/>
    <property type="match status" value="1"/>
</dbReference>
<gene>
    <name evidence="5" type="ORF">GZH47_21760</name>
</gene>
<dbReference type="Gene3D" id="3.40.50.2300">
    <property type="match status" value="2"/>
</dbReference>
<dbReference type="InterPro" id="IPR028082">
    <property type="entry name" value="Peripla_BP_I"/>
</dbReference>
<dbReference type="InterPro" id="IPR010982">
    <property type="entry name" value="Lambda_DNA-bd_dom_sf"/>
</dbReference>
<evidence type="ECO:0000256" key="2">
    <source>
        <dbReference type="ARBA" id="ARBA00023125"/>
    </source>
</evidence>
<keyword evidence="3" id="KW-0804">Transcription</keyword>
<dbReference type="Proteomes" id="UP000479114">
    <property type="component" value="Chromosome"/>
</dbReference>
<sequence>MTGREEGLIRKKVAELAGVSEATVSRVLSGGGAAVKEETARRVIEAAQQLNYVPSALAQRFALRRSGNLGVILPMLPKVNLFSTYYFSEVLSGIGMTAKQRGYDLLLLFREPDEPRNYANLFRMQKVDGCIIIGAQDVPSEREALAELKEGSHPFCLVNQRFEGETYNSVDADQRTGSSEAVKHLLEQGCRQICFLNGPSVYSNSRDRLEGYRQALEEAGIPFLPERVLLGNYSRKSGYMQAKAIATLMREQGIDAVIAANDRMAIGLLQGLKEQGIKVGEDIALIGCDDSDVVRMTDPPLTSIRVPFFEIGSEAAAKLLDAVAQASGEETAVSPFEIKLPVKLIERPSSMFDESMNA</sequence>
<dbReference type="RefSeq" id="WP_162645364.1">
    <property type="nucleotide sequence ID" value="NZ_CP048286.1"/>
</dbReference>
<evidence type="ECO:0000313" key="5">
    <source>
        <dbReference type="EMBL" id="QHW35215.1"/>
    </source>
</evidence>
<protein>
    <submittedName>
        <fullName evidence="5">LacI family transcriptional regulator</fullName>
    </submittedName>
</protein>
<reference evidence="5 6" key="1">
    <citation type="submission" date="2020-02" db="EMBL/GenBank/DDBJ databases">
        <title>Paenibacillus sp. nov., isolated from rhizosphere soil of tomato.</title>
        <authorList>
            <person name="Weon H.-Y."/>
            <person name="Lee S.A."/>
        </authorList>
    </citation>
    <scope>NUCLEOTIDE SEQUENCE [LARGE SCALE GENOMIC DNA]</scope>
    <source>
        <strain evidence="5 6">14171R-81</strain>
    </source>
</reference>
<proteinExistence type="predicted"/>
<accession>A0A6C0PA34</accession>
<dbReference type="GO" id="GO:0000976">
    <property type="term" value="F:transcription cis-regulatory region binding"/>
    <property type="evidence" value="ECO:0007669"/>
    <property type="project" value="TreeGrafter"/>
</dbReference>
<name>A0A6C0PA34_9BACL</name>
<organism evidence="5 6">
    <name type="scientific">Paenibacillus rhizovicinus</name>
    <dbReference type="NCBI Taxonomy" id="2704463"/>
    <lineage>
        <taxon>Bacteria</taxon>
        <taxon>Bacillati</taxon>
        <taxon>Bacillota</taxon>
        <taxon>Bacilli</taxon>
        <taxon>Bacillales</taxon>
        <taxon>Paenibacillaceae</taxon>
        <taxon>Paenibacillus</taxon>
    </lineage>
</organism>
<dbReference type="PROSITE" id="PS50932">
    <property type="entry name" value="HTH_LACI_2"/>
    <property type="match status" value="1"/>
</dbReference>
<feature type="domain" description="HTH lacI-type" evidence="4">
    <location>
        <begin position="11"/>
        <end position="63"/>
    </location>
</feature>
<dbReference type="Pfam" id="PF00356">
    <property type="entry name" value="LacI"/>
    <property type="match status" value="1"/>
</dbReference>
<dbReference type="InterPro" id="IPR000843">
    <property type="entry name" value="HTH_LacI"/>
</dbReference>
<dbReference type="PANTHER" id="PTHR30146">
    <property type="entry name" value="LACI-RELATED TRANSCRIPTIONAL REPRESSOR"/>
    <property type="match status" value="1"/>
</dbReference>
<dbReference type="SMART" id="SM00354">
    <property type="entry name" value="HTH_LACI"/>
    <property type="match status" value="1"/>
</dbReference>
<dbReference type="EMBL" id="CP048286">
    <property type="protein sequence ID" value="QHW35215.1"/>
    <property type="molecule type" value="Genomic_DNA"/>
</dbReference>
<evidence type="ECO:0000259" key="4">
    <source>
        <dbReference type="PROSITE" id="PS50932"/>
    </source>
</evidence>
<dbReference type="SUPFAM" id="SSF53822">
    <property type="entry name" value="Periplasmic binding protein-like I"/>
    <property type="match status" value="1"/>
</dbReference>
<evidence type="ECO:0000256" key="3">
    <source>
        <dbReference type="ARBA" id="ARBA00023163"/>
    </source>
</evidence>
<keyword evidence="2" id="KW-0238">DNA-binding</keyword>
<dbReference type="PANTHER" id="PTHR30146:SF109">
    <property type="entry name" value="HTH-TYPE TRANSCRIPTIONAL REGULATOR GALS"/>
    <property type="match status" value="1"/>
</dbReference>
<dbReference type="AlphaFoldDB" id="A0A6C0PA34"/>
<dbReference type="CDD" id="cd01392">
    <property type="entry name" value="HTH_LacI"/>
    <property type="match status" value="1"/>
</dbReference>
<evidence type="ECO:0000256" key="1">
    <source>
        <dbReference type="ARBA" id="ARBA00023015"/>
    </source>
</evidence>
<dbReference type="GO" id="GO:0003700">
    <property type="term" value="F:DNA-binding transcription factor activity"/>
    <property type="evidence" value="ECO:0007669"/>
    <property type="project" value="TreeGrafter"/>
</dbReference>
<evidence type="ECO:0000313" key="6">
    <source>
        <dbReference type="Proteomes" id="UP000479114"/>
    </source>
</evidence>